<protein>
    <submittedName>
        <fullName evidence="1">Uncharacterized protein</fullName>
    </submittedName>
</protein>
<keyword evidence="2" id="KW-1185">Reference proteome</keyword>
<reference evidence="1 2" key="1">
    <citation type="submission" date="2020-08" db="EMBL/GenBank/DDBJ databases">
        <title>novel species in genus Nocardioides.</title>
        <authorList>
            <person name="Zhang G."/>
        </authorList>
    </citation>
    <scope>NUCLEOTIDE SEQUENCE [LARGE SCALE GENOMIC DNA]</scope>
    <source>
        <strain evidence="1 2">SC8A-24</strain>
    </source>
</reference>
<dbReference type="RefSeq" id="WP_186345405.1">
    <property type="nucleotide sequence ID" value="NZ_BMMR01000003.1"/>
</dbReference>
<dbReference type="NCBIfam" id="NF045524">
    <property type="entry name" value="MXAN_6640_HExxH"/>
    <property type="match status" value="1"/>
</dbReference>
<gene>
    <name evidence="1" type="ORF">H7344_07655</name>
</gene>
<sequence length="521" mass="56565">MPARLPARLAVLLALVLALVLGLTGVGLVPAGAGEGTQAAPPSRAVQTAKAALTAARGALAGDGREATMALRDLALTRSSLVGEERAAADRILARPTDGPLDPEGYGLFVGSARKCTAVCVHWATSGRHAPPSADDDRDGVPDYAERALKILTKVHRTYVKAGYRPPKGDGSLGGDKRTDVYLADIGNQGLYGYCTSDEDLLVGSSPTLWAYCVLDNDYASSQYSQNTPLDNLRVTAAHEYFHAVQYAYDAGEDTWLLESTAAWVEDEVFPGIDDNLQYLLQSPLAQPRASLDESGSLARYGGWIFFRHLTERFPQAKGGLPTFVRDVWRQADSRRGAANRWSVQAVDRVLRKRGTSMRAAFARFAAENRRARTTYAEGRPNRYPNAPLADRAVLGARASTGWGTLRLDHLAAGTVRLEPKRGLGRAWDVRLELDLPSLVRGGAAVVTSKPRGGRVTSRLVRTDRDGDGTLRVPFGASEWVEVTLANTSSRYRCWQATSFACRGLPLDDQRIFRLKATTVR</sequence>
<proteinExistence type="predicted"/>
<name>A0ABR6U7N5_9ACTN</name>
<accession>A0ABR6U7N5</accession>
<evidence type="ECO:0000313" key="2">
    <source>
        <dbReference type="Proteomes" id="UP000604001"/>
    </source>
</evidence>
<dbReference type="Proteomes" id="UP000604001">
    <property type="component" value="Unassembled WGS sequence"/>
</dbReference>
<dbReference type="EMBL" id="JACMYC010000003">
    <property type="protein sequence ID" value="MBC2960168.1"/>
    <property type="molecule type" value="Genomic_DNA"/>
</dbReference>
<comment type="caution">
    <text evidence="1">The sequence shown here is derived from an EMBL/GenBank/DDBJ whole genome shotgun (WGS) entry which is preliminary data.</text>
</comment>
<organism evidence="1 2">
    <name type="scientific">Nocardioides deserti</name>
    <dbReference type="NCBI Taxonomy" id="1588644"/>
    <lineage>
        <taxon>Bacteria</taxon>
        <taxon>Bacillati</taxon>
        <taxon>Actinomycetota</taxon>
        <taxon>Actinomycetes</taxon>
        <taxon>Propionibacteriales</taxon>
        <taxon>Nocardioidaceae</taxon>
        <taxon>Nocardioides</taxon>
    </lineage>
</organism>
<evidence type="ECO:0000313" key="1">
    <source>
        <dbReference type="EMBL" id="MBC2960168.1"/>
    </source>
</evidence>